<evidence type="ECO:0000313" key="1">
    <source>
        <dbReference type="EMBL" id="NIH57041.1"/>
    </source>
</evidence>
<dbReference type="EMBL" id="JAAMOZ010000001">
    <property type="protein sequence ID" value="NIH57041.1"/>
    <property type="molecule type" value="Genomic_DNA"/>
</dbReference>
<proteinExistence type="predicted"/>
<dbReference type="RefSeq" id="WP_167166439.1">
    <property type="nucleotide sequence ID" value="NZ_BAAAOO010000011.1"/>
</dbReference>
<keyword evidence="2" id="KW-1185">Reference proteome</keyword>
<protein>
    <submittedName>
        <fullName evidence="1">Uncharacterized protein</fullName>
    </submittedName>
</protein>
<name>A0ABX0SK21_9ACTN</name>
<gene>
    <name evidence="1" type="ORF">FB473_001686</name>
</gene>
<comment type="caution">
    <text evidence="1">The sequence shown here is derived from an EMBL/GenBank/DDBJ whole genome shotgun (WGS) entry which is preliminary data.</text>
</comment>
<reference evidence="1 2" key="1">
    <citation type="submission" date="2020-02" db="EMBL/GenBank/DDBJ databases">
        <title>Sequencing the genomes of 1000 actinobacteria strains.</title>
        <authorList>
            <person name="Klenk H.-P."/>
        </authorList>
    </citation>
    <scope>NUCLEOTIDE SEQUENCE [LARGE SCALE GENOMIC DNA]</scope>
    <source>
        <strain evidence="1 2">DSM 19609</strain>
    </source>
</reference>
<accession>A0ABX0SK21</accession>
<organism evidence="1 2">
    <name type="scientific">Brooklawnia cerclae</name>
    <dbReference type="NCBI Taxonomy" id="349934"/>
    <lineage>
        <taxon>Bacteria</taxon>
        <taxon>Bacillati</taxon>
        <taxon>Actinomycetota</taxon>
        <taxon>Actinomycetes</taxon>
        <taxon>Propionibacteriales</taxon>
        <taxon>Propionibacteriaceae</taxon>
        <taxon>Brooklawnia</taxon>
    </lineage>
</organism>
<sequence>MADQAWSTADLDHASALMQDVADAMTGTGASLTDPDPAVYGQLVVFAAGHAEPATTRAAADLVTAAAEAAHDVSTGLADSARLYTEIEKSNEALADRLRATVDDLFG</sequence>
<dbReference type="Proteomes" id="UP000749311">
    <property type="component" value="Unassembled WGS sequence"/>
</dbReference>
<evidence type="ECO:0000313" key="2">
    <source>
        <dbReference type="Proteomes" id="UP000749311"/>
    </source>
</evidence>